<protein>
    <submittedName>
        <fullName evidence="5">Beta-barrel assembly machine subunit BamD</fullName>
    </submittedName>
</protein>
<accession>A0A1T4RVH5</accession>
<reference evidence="5 6" key="1">
    <citation type="submission" date="2017-02" db="EMBL/GenBank/DDBJ databases">
        <authorList>
            <person name="Peterson S.W."/>
        </authorList>
    </citation>
    <scope>NUCLEOTIDE SEQUENCE [LARGE SCALE GENOMIC DNA]</scope>
    <source>
        <strain evidence="5 6">DSM 22335</strain>
    </source>
</reference>
<dbReference type="EMBL" id="FUWH01000015">
    <property type="protein sequence ID" value="SKA19952.1"/>
    <property type="molecule type" value="Genomic_DNA"/>
</dbReference>
<keyword evidence="2" id="KW-0472">Membrane</keyword>
<evidence type="ECO:0000313" key="6">
    <source>
        <dbReference type="Proteomes" id="UP000190888"/>
    </source>
</evidence>
<dbReference type="AlphaFoldDB" id="A0A1T4RVH5"/>
<gene>
    <name evidence="5" type="ORF">SAMN04488132_11533</name>
</gene>
<evidence type="ECO:0000259" key="4">
    <source>
        <dbReference type="Pfam" id="PF13525"/>
    </source>
</evidence>
<dbReference type="Pfam" id="PF13525">
    <property type="entry name" value="YfiO"/>
    <property type="match status" value="1"/>
</dbReference>
<keyword evidence="6" id="KW-1185">Reference proteome</keyword>
<evidence type="ECO:0000256" key="2">
    <source>
        <dbReference type="ARBA" id="ARBA00023136"/>
    </source>
</evidence>
<dbReference type="Proteomes" id="UP000190888">
    <property type="component" value="Unassembled WGS sequence"/>
</dbReference>
<dbReference type="PROSITE" id="PS51257">
    <property type="entry name" value="PROKAR_LIPOPROTEIN"/>
    <property type="match status" value="1"/>
</dbReference>
<proteinExistence type="predicted"/>
<evidence type="ECO:0000313" key="5">
    <source>
        <dbReference type="EMBL" id="SKA19952.1"/>
    </source>
</evidence>
<dbReference type="OrthoDB" id="9770761at2"/>
<feature type="domain" description="Outer membrane lipoprotein BamD-like" evidence="4">
    <location>
        <begin position="36"/>
        <end position="223"/>
    </location>
</feature>
<dbReference type="Gene3D" id="1.25.40.10">
    <property type="entry name" value="Tetratricopeptide repeat domain"/>
    <property type="match status" value="1"/>
</dbReference>
<name>A0A1T4RVH5_9BACT</name>
<evidence type="ECO:0000256" key="3">
    <source>
        <dbReference type="ARBA" id="ARBA00023237"/>
    </source>
</evidence>
<dbReference type="STRING" id="413434.SAMN04488132_11533"/>
<dbReference type="SUPFAM" id="SSF48452">
    <property type="entry name" value="TPR-like"/>
    <property type="match status" value="1"/>
</dbReference>
<dbReference type="NCBIfam" id="TIGR03302">
    <property type="entry name" value="OM_YfiO"/>
    <property type="match status" value="1"/>
</dbReference>
<dbReference type="InterPro" id="IPR017689">
    <property type="entry name" value="BamD"/>
</dbReference>
<dbReference type="InterPro" id="IPR039565">
    <property type="entry name" value="BamD-like"/>
</dbReference>
<dbReference type="InterPro" id="IPR011990">
    <property type="entry name" value="TPR-like_helical_dom_sf"/>
</dbReference>
<keyword evidence="3" id="KW-0998">Cell outer membrane</keyword>
<evidence type="ECO:0000256" key="1">
    <source>
        <dbReference type="ARBA" id="ARBA00022729"/>
    </source>
</evidence>
<keyword evidence="1" id="KW-0732">Signal</keyword>
<dbReference type="RefSeq" id="WP_078832834.1">
    <property type="nucleotide sequence ID" value="NZ_FUWH01000015.1"/>
</dbReference>
<sequence length="274" mass="32316">MNRILLLIISVSLLSSCSNKFNKVMKSKDYEYKTKMAEQYYAKKDYAHAIQLFEDIFPYVKGTPRYEDMYFKFAYAYYYDKDYLNAENLFKNFVESFPTSSHAEECDYMRAYCYYKQSPKIELDQTNTNKTMQLMQAFINTHPNSPRSKDAASIIDACREKLEAKEALAAQLYYNLGYYKASAIAYATISDNFPDSKKSDEYKLQEIRSYFRYAEMSLEEKQKERFEKVLSECNDFAERFAESKHVAEVNKYKTQSNNFLNNLKNEQAKKANGR</sequence>
<organism evidence="5 6">
    <name type="scientific">Sediminibacterium ginsengisoli</name>
    <dbReference type="NCBI Taxonomy" id="413434"/>
    <lineage>
        <taxon>Bacteria</taxon>
        <taxon>Pseudomonadati</taxon>
        <taxon>Bacteroidota</taxon>
        <taxon>Chitinophagia</taxon>
        <taxon>Chitinophagales</taxon>
        <taxon>Chitinophagaceae</taxon>
        <taxon>Sediminibacterium</taxon>
    </lineage>
</organism>